<evidence type="ECO:0000256" key="1">
    <source>
        <dbReference type="SAM" id="MobiDB-lite"/>
    </source>
</evidence>
<dbReference type="AlphaFoldDB" id="A0A7T2GJT0"/>
<evidence type="ECO:0000313" key="2">
    <source>
        <dbReference type="EMBL" id="QPQ55160.1"/>
    </source>
</evidence>
<feature type="compositionally biased region" description="Pro residues" evidence="1">
    <location>
        <begin position="14"/>
        <end position="40"/>
    </location>
</feature>
<name>A0A7T2GJT0_9SPHN</name>
<organism evidence="2 3">
    <name type="scientific">Allosphingosinicella flava</name>
    <dbReference type="NCBI Taxonomy" id="2771430"/>
    <lineage>
        <taxon>Bacteria</taxon>
        <taxon>Pseudomonadati</taxon>
        <taxon>Pseudomonadota</taxon>
        <taxon>Alphaproteobacteria</taxon>
        <taxon>Sphingomonadales</taxon>
        <taxon>Sphingomonadaceae</taxon>
        <taxon>Allosphingosinicella</taxon>
    </lineage>
</organism>
<feature type="region of interest" description="Disordered" evidence="1">
    <location>
        <begin position="1"/>
        <end position="60"/>
    </location>
</feature>
<feature type="compositionally biased region" description="Pro residues" evidence="1">
    <location>
        <begin position="48"/>
        <end position="60"/>
    </location>
</feature>
<dbReference type="RefSeq" id="WP_200971835.1">
    <property type="nucleotide sequence ID" value="NZ_CP065592.1"/>
</dbReference>
<dbReference type="EMBL" id="CP065592">
    <property type="protein sequence ID" value="QPQ55160.1"/>
    <property type="molecule type" value="Genomic_DNA"/>
</dbReference>
<sequence>MATQPGQPDIITPQSPPEIQPVQPSPDQPDTSPPETIPPDPGRDDPDPALPETPAQPQPL</sequence>
<accession>A0A7T2GJT0</accession>
<evidence type="ECO:0000313" key="3">
    <source>
        <dbReference type="Proteomes" id="UP000594873"/>
    </source>
</evidence>
<proteinExistence type="predicted"/>
<gene>
    <name evidence="2" type="ORF">IC614_00605</name>
</gene>
<keyword evidence="3" id="KW-1185">Reference proteome</keyword>
<reference evidence="2 3" key="1">
    <citation type="submission" date="2020-11" db="EMBL/GenBank/DDBJ databases">
        <title>Genome seq and assembly of Sphingosinicella sp.</title>
        <authorList>
            <person name="Chhetri G."/>
        </authorList>
    </citation>
    <scope>NUCLEOTIDE SEQUENCE [LARGE SCALE GENOMIC DNA]</scope>
    <source>
        <strain evidence="2 3">UDD2</strain>
    </source>
</reference>
<dbReference type="Proteomes" id="UP000594873">
    <property type="component" value="Chromosome"/>
</dbReference>
<protein>
    <submittedName>
        <fullName evidence="2">Uncharacterized protein</fullName>
    </submittedName>
</protein>
<dbReference type="KEGG" id="sflv:IC614_00605"/>